<reference evidence="14 15" key="1">
    <citation type="submission" date="2019-07" db="EMBL/GenBank/DDBJ databases">
        <title>Genomic Encyclopedia of Archaeal and Bacterial Type Strains, Phase II (KMG-II): from individual species to whole genera.</title>
        <authorList>
            <person name="Goeker M."/>
        </authorList>
    </citation>
    <scope>NUCLEOTIDE SEQUENCE [LARGE SCALE GENOMIC DNA]</scope>
    <source>
        <strain evidence="14 15">DSM 21935</strain>
    </source>
</reference>
<dbReference type="SUPFAM" id="SSF51717">
    <property type="entry name" value="Dihydropteroate synthetase-like"/>
    <property type="match status" value="1"/>
</dbReference>
<evidence type="ECO:0000256" key="1">
    <source>
        <dbReference type="ARBA" id="ARBA00000012"/>
    </source>
</evidence>
<feature type="domain" description="Pterin-binding" evidence="13">
    <location>
        <begin position="22"/>
        <end position="275"/>
    </location>
</feature>
<dbReference type="GO" id="GO:0046872">
    <property type="term" value="F:metal ion binding"/>
    <property type="evidence" value="ECO:0007669"/>
    <property type="project" value="UniProtKB-KW"/>
</dbReference>
<dbReference type="InterPro" id="IPR006390">
    <property type="entry name" value="DHP_synth_dom"/>
</dbReference>
<dbReference type="Gene3D" id="3.20.20.20">
    <property type="entry name" value="Dihydropteroate synthase-like"/>
    <property type="match status" value="1"/>
</dbReference>
<keyword evidence="7 12" id="KW-0808">Transferase</keyword>
<comment type="function">
    <text evidence="12">Catalyzes the condensation of para-aminobenzoate (pABA) with 6-hydroxymethyl-7,8-dihydropterin diphosphate (DHPt-PP) to form 7,8-dihydropteroate (H2Pte), the immediate precursor of folate derivatives.</text>
</comment>
<proteinExistence type="inferred from homology"/>
<keyword evidence="8 12" id="KW-0479">Metal-binding</keyword>
<comment type="pathway">
    <text evidence="3 12">Cofactor biosynthesis; tetrahydrofolate biosynthesis; 7,8-dihydrofolate from 2-amino-4-hydroxy-6-hydroxymethyl-7,8-dihydropteridine diphosphate and 4-aminobenzoate: step 1/2.</text>
</comment>
<dbReference type="InterPro" id="IPR011005">
    <property type="entry name" value="Dihydropteroate_synth-like_sf"/>
</dbReference>
<dbReference type="Proteomes" id="UP000324595">
    <property type="component" value="Unassembled WGS sequence"/>
</dbReference>
<evidence type="ECO:0000256" key="11">
    <source>
        <dbReference type="ARBA" id="ARBA00030193"/>
    </source>
</evidence>
<dbReference type="PANTHER" id="PTHR20941:SF1">
    <property type="entry name" value="FOLIC ACID SYNTHESIS PROTEIN FOL1"/>
    <property type="match status" value="1"/>
</dbReference>
<dbReference type="PANTHER" id="PTHR20941">
    <property type="entry name" value="FOLATE SYNTHESIS PROTEINS"/>
    <property type="match status" value="1"/>
</dbReference>
<keyword evidence="9 12" id="KW-0460">Magnesium</keyword>
<dbReference type="AlphaFoldDB" id="A0A5D3YP88"/>
<dbReference type="InterPro" id="IPR045031">
    <property type="entry name" value="DHP_synth-like"/>
</dbReference>
<comment type="similarity">
    <text evidence="4 12">Belongs to the DHPS family.</text>
</comment>
<dbReference type="UniPathway" id="UPA00077">
    <property type="reaction ID" value="UER00156"/>
</dbReference>
<comment type="cofactor">
    <cofactor evidence="2 12">
        <name>Mg(2+)</name>
        <dbReference type="ChEBI" id="CHEBI:18420"/>
    </cofactor>
</comment>
<dbReference type="EC" id="2.5.1.15" evidence="5 12"/>
<protein>
    <recommendedName>
        <fullName evidence="6 12">Dihydropteroate synthase</fullName>
        <shortName evidence="12">DHPS</shortName>
        <ecNumber evidence="5 12">2.5.1.15</ecNumber>
    </recommendedName>
    <alternativeName>
        <fullName evidence="11 12">Dihydropteroate pyrophosphorylase</fullName>
    </alternativeName>
</protein>
<evidence type="ECO:0000256" key="4">
    <source>
        <dbReference type="ARBA" id="ARBA00009503"/>
    </source>
</evidence>
<evidence type="ECO:0000256" key="3">
    <source>
        <dbReference type="ARBA" id="ARBA00004763"/>
    </source>
</evidence>
<sequence>MSNIAVPSPINIRNKTLDLSSPKIMGILNATPDSFSDGGEFNQVDDAVEHIGEMLKQGASIIDVGGESTRPGSEPVAESEELDRVKPILEQAIPKFSDTFFSIDTTKYQVAKEALKLGAHFVNDVSGLQKEPRLADLCVEYGAGFIMMHSQGDPKTMQDDPSYSDVVKEVYQFFEEQINKAEEKGLQNIIIDPGIGFGKTMHHNLKLLANLNTFRQLGYPVMVGASRKSMIGKILDGRPTDGRITGTVAVHYDAMMRGANIIRVHDVQEAHDSLQVFNAISAVK</sequence>
<keyword evidence="10 12" id="KW-0289">Folate biosynthesis</keyword>
<dbReference type="RefSeq" id="WP_246138204.1">
    <property type="nucleotide sequence ID" value="NZ_VNHY01000002.1"/>
</dbReference>
<dbReference type="NCBIfam" id="TIGR01496">
    <property type="entry name" value="DHPS"/>
    <property type="match status" value="1"/>
</dbReference>
<comment type="catalytic activity">
    <reaction evidence="1">
        <text>(7,8-dihydropterin-6-yl)methyl diphosphate + 4-aminobenzoate = 7,8-dihydropteroate + diphosphate</text>
        <dbReference type="Rhea" id="RHEA:19949"/>
        <dbReference type="ChEBI" id="CHEBI:17836"/>
        <dbReference type="ChEBI" id="CHEBI:17839"/>
        <dbReference type="ChEBI" id="CHEBI:33019"/>
        <dbReference type="ChEBI" id="CHEBI:72950"/>
        <dbReference type="EC" id="2.5.1.15"/>
    </reaction>
</comment>
<dbReference type="GO" id="GO:0046656">
    <property type="term" value="P:folic acid biosynthetic process"/>
    <property type="evidence" value="ECO:0007669"/>
    <property type="project" value="UniProtKB-KW"/>
</dbReference>
<keyword evidence="15" id="KW-1185">Reference proteome</keyword>
<dbReference type="Pfam" id="PF00809">
    <property type="entry name" value="Pterin_bind"/>
    <property type="match status" value="1"/>
</dbReference>
<dbReference type="FunFam" id="3.20.20.20:FF:000006">
    <property type="entry name" value="Dihydropteroate synthase"/>
    <property type="match status" value="1"/>
</dbReference>
<evidence type="ECO:0000256" key="5">
    <source>
        <dbReference type="ARBA" id="ARBA00012458"/>
    </source>
</evidence>
<evidence type="ECO:0000256" key="7">
    <source>
        <dbReference type="ARBA" id="ARBA00022679"/>
    </source>
</evidence>
<dbReference type="GO" id="GO:0004156">
    <property type="term" value="F:dihydropteroate synthase activity"/>
    <property type="evidence" value="ECO:0007669"/>
    <property type="project" value="UniProtKB-EC"/>
</dbReference>
<evidence type="ECO:0000313" key="15">
    <source>
        <dbReference type="Proteomes" id="UP000324595"/>
    </source>
</evidence>
<evidence type="ECO:0000259" key="13">
    <source>
        <dbReference type="PROSITE" id="PS50972"/>
    </source>
</evidence>
<gene>
    <name evidence="14" type="ORF">LX73_1696</name>
</gene>
<evidence type="ECO:0000256" key="12">
    <source>
        <dbReference type="RuleBase" id="RU361205"/>
    </source>
</evidence>
<evidence type="ECO:0000256" key="10">
    <source>
        <dbReference type="ARBA" id="ARBA00022909"/>
    </source>
</evidence>
<name>A0A5D3YP88_9BACT</name>
<dbReference type="PROSITE" id="PS00793">
    <property type="entry name" value="DHPS_2"/>
    <property type="match status" value="1"/>
</dbReference>
<evidence type="ECO:0000256" key="6">
    <source>
        <dbReference type="ARBA" id="ARBA00016919"/>
    </source>
</evidence>
<evidence type="ECO:0000256" key="8">
    <source>
        <dbReference type="ARBA" id="ARBA00022723"/>
    </source>
</evidence>
<evidence type="ECO:0000256" key="9">
    <source>
        <dbReference type="ARBA" id="ARBA00022842"/>
    </source>
</evidence>
<evidence type="ECO:0000313" key="14">
    <source>
        <dbReference type="EMBL" id="TYP93979.1"/>
    </source>
</evidence>
<dbReference type="PROSITE" id="PS50972">
    <property type="entry name" value="PTERIN_BINDING"/>
    <property type="match status" value="1"/>
</dbReference>
<dbReference type="InterPro" id="IPR000489">
    <property type="entry name" value="Pterin-binding_dom"/>
</dbReference>
<organism evidence="14 15">
    <name type="scientific">Fodinibius salinus</name>
    <dbReference type="NCBI Taxonomy" id="860790"/>
    <lineage>
        <taxon>Bacteria</taxon>
        <taxon>Pseudomonadati</taxon>
        <taxon>Balneolota</taxon>
        <taxon>Balneolia</taxon>
        <taxon>Balneolales</taxon>
        <taxon>Balneolaceae</taxon>
        <taxon>Fodinibius</taxon>
    </lineage>
</organism>
<accession>A0A5D3YP88</accession>
<evidence type="ECO:0000256" key="2">
    <source>
        <dbReference type="ARBA" id="ARBA00001946"/>
    </source>
</evidence>
<comment type="caution">
    <text evidence="14">The sequence shown here is derived from an EMBL/GenBank/DDBJ whole genome shotgun (WGS) entry which is preliminary data.</text>
</comment>
<dbReference type="EMBL" id="VNHY01000002">
    <property type="protein sequence ID" value="TYP93979.1"/>
    <property type="molecule type" value="Genomic_DNA"/>
</dbReference>
<dbReference type="GO" id="GO:0046654">
    <property type="term" value="P:tetrahydrofolate biosynthetic process"/>
    <property type="evidence" value="ECO:0007669"/>
    <property type="project" value="UniProtKB-UniPathway"/>
</dbReference>
<dbReference type="CDD" id="cd00739">
    <property type="entry name" value="DHPS"/>
    <property type="match status" value="1"/>
</dbReference>
<dbReference type="GO" id="GO:0005829">
    <property type="term" value="C:cytosol"/>
    <property type="evidence" value="ECO:0007669"/>
    <property type="project" value="TreeGrafter"/>
</dbReference>
<dbReference type="PROSITE" id="PS00792">
    <property type="entry name" value="DHPS_1"/>
    <property type="match status" value="1"/>
</dbReference>